<dbReference type="RefSeq" id="WP_149688952.1">
    <property type="nucleotide sequence ID" value="NZ_SDPQ02000002.1"/>
</dbReference>
<protein>
    <submittedName>
        <fullName evidence="2">ATP-binding protein</fullName>
    </submittedName>
</protein>
<dbReference type="OrthoDB" id="3691767at2"/>
<keyword evidence="2" id="KW-0547">Nucleotide-binding</keyword>
<proteinExistence type="predicted"/>
<dbReference type="Gene3D" id="3.40.50.300">
    <property type="entry name" value="P-loop containing nucleotide triphosphate hydrolases"/>
    <property type="match status" value="1"/>
</dbReference>
<feature type="domain" description="Phosphoribulokinase/uridine kinase" evidence="1">
    <location>
        <begin position="5"/>
        <end position="143"/>
    </location>
</feature>
<dbReference type="InterPro" id="IPR027417">
    <property type="entry name" value="P-loop_NTPase"/>
</dbReference>
<dbReference type="Pfam" id="PF00485">
    <property type="entry name" value="PRK"/>
    <property type="match status" value="1"/>
</dbReference>
<dbReference type="SUPFAM" id="SSF52540">
    <property type="entry name" value="P-loop containing nucleoside triphosphate hydrolases"/>
    <property type="match status" value="1"/>
</dbReference>
<dbReference type="InterPro" id="IPR006083">
    <property type="entry name" value="PRK/URK"/>
</dbReference>
<dbReference type="PRINTS" id="PR00988">
    <property type="entry name" value="URIDINKINASE"/>
</dbReference>
<gene>
    <name evidence="2" type="ORF">ESP70_008995</name>
</gene>
<sequence>MGVVILAGPSGSGKSHLAERLGWPVLRLDDFYRDIDEPDMPRSSLGIIDWDDPASWSSIDAVGTIAELCAAGTVEVPVYDIATSRRTGTQTLSAPGGRFIAEGLFAPVIVDACREAGILDAAICLRRHRVITFALRLTRDLREGRKSPWVLVRRGWRLLNDEPRIVAEAVAHGCQAMTPREARALLRSLP</sequence>
<evidence type="ECO:0000259" key="1">
    <source>
        <dbReference type="Pfam" id="PF00485"/>
    </source>
</evidence>
<keyword evidence="2" id="KW-0067">ATP-binding</keyword>
<evidence type="ECO:0000313" key="3">
    <source>
        <dbReference type="Proteomes" id="UP000380867"/>
    </source>
</evidence>
<name>A0A5M4FFA0_9ACTN</name>
<evidence type="ECO:0000313" key="2">
    <source>
        <dbReference type="EMBL" id="KAA1397501.1"/>
    </source>
</evidence>
<dbReference type="Proteomes" id="UP000380867">
    <property type="component" value="Unassembled WGS sequence"/>
</dbReference>
<comment type="caution">
    <text evidence="2">The sequence shown here is derived from an EMBL/GenBank/DDBJ whole genome shotgun (WGS) entry which is preliminary data.</text>
</comment>
<accession>A0A5M4FFA0</accession>
<keyword evidence="3" id="KW-1185">Reference proteome</keyword>
<dbReference type="EMBL" id="SDPQ02000002">
    <property type="protein sequence ID" value="KAA1397501.1"/>
    <property type="molecule type" value="Genomic_DNA"/>
</dbReference>
<reference evidence="2" key="1">
    <citation type="submission" date="2019-09" db="EMBL/GenBank/DDBJ databases">
        <authorList>
            <person name="Li J."/>
        </authorList>
    </citation>
    <scope>NUCLEOTIDE SEQUENCE [LARGE SCALE GENOMIC DNA]</scope>
    <source>
        <strain evidence="2">JCM 14732</strain>
    </source>
</reference>
<organism evidence="2 3">
    <name type="scientific">Aeromicrobium ginsengisoli</name>
    <dbReference type="NCBI Taxonomy" id="363867"/>
    <lineage>
        <taxon>Bacteria</taxon>
        <taxon>Bacillati</taxon>
        <taxon>Actinomycetota</taxon>
        <taxon>Actinomycetes</taxon>
        <taxon>Propionibacteriales</taxon>
        <taxon>Nocardioidaceae</taxon>
        <taxon>Aeromicrobium</taxon>
    </lineage>
</organism>
<dbReference type="GO" id="GO:0005524">
    <property type="term" value="F:ATP binding"/>
    <property type="evidence" value="ECO:0007669"/>
    <property type="project" value="UniProtKB-KW"/>
</dbReference>
<dbReference type="AlphaFoldDB" id="A0A5M4FFA0"/>
<dbReference type="GO" id="GO:0016301">
    <property type="term" value="F:kinase activity"/>
    <property type="evidence" value="ECO:0007669"/>
    <property type="project" value="InterPro"/>
</dbReference>